<evidence type="ECO:0000256" key="1">
    <source>
        <dbReference type="SAM" id="MobiDB-lite"/>
    </source>
</evidence>
<gene>
    <name evidence="2" type="ORF">MFUM_1143</name>
</gene>
<evidence type="ECO:0000313" key="3">
    <source>
        <dbReference type="Proteomes" id="UP001161497"/>
    </source>
</evidence>
<evidence type="ECO:0000313" key="2">
    <source>
        <dbReference type="EMBL" id="CAI9085504.1"/>
    </source>
</evidence>
<dbReference type="EMBL" id="OX458932">
    <property type="protein sequence ID" value="CAI9085504.1"/>
    <property type="molecule type" value="Genomic_DNA"/>
</dbReference>
<sequence>MSPFSQSPTGSPHGGHISGSLESVWQTTPLPNAHRYYLFTLRLISMPNFFGEL</sequence>
<keyword evidence="3" id="KW-1185">Reference proteome</keyword>
<name>A0ABN8XE29_9BACT</name>
<dbReference type="Proteomes" id="UP001161497">
    <property type="component" value="Chromosome"/>
</dbReference>
<feature type="region of interest" description="Disordered" evidence="1">
    <location>
        <begin position="1"/>
        <end position="20"/>
    </location>
</feature>
<proteinExistence type="predicted"/>
<protein>
    <submittedName>
        <fullName evidence="2">Uncharacterized protein</fullName>
    </submittedName>
</protein>
<accession>A0ABN8XE29</accession>
<feature type="compositionally biased region" description="Polar residues" evidence="1">
    <location>
        <begin position="1"/>
        <end position="10"/>
    </location>
</feature>
<organism evidence="2 3">
    <name type="scientific">Candidatus Methylacidiphilum fumarolicum</name>
    <dbReference type="NCBI Taxonomy" id="591154"/>
    <lineage>
        <taxon>Bacteria</taxon>
        <taxon>Pseudomonadati</taxon>
        <taxon>Verrucomicrobiota</taxon>
        <taxon>Methylacidiphilae</taxon>
        <taxon>Methylacidiphilales</taxon>
        <taxon>Methylacidiphilaceae</taxon>
        <taxon>Methylacidiphilum (ex Ratnadevi et al. 2023)</taxon>
    </lineage>
</organism>
<reference evidence="2" key="1">
    <citation type="submission" date="2023-03" db="EMBL/GenBank/DDBJ databases">
        <authorList>
            <person name="Cremers G."/>
            <person name="Picone N."/>
        </authorList>
    </citation>
    <scope>NUCLEOTIDE SEQUENCE</scope>
    <source>
        <strain evidence="2">Sample_alias</strain>
    </source>
</reference>